<sequence length="137" mass="16222">MIMEVHMDFIEKQMTALDKRVNARISKLESSIIDLKARQRDDEFVYGVGGAYRRKENAINKREKEIIELKEFVKQIKKPLVAEEIIFSVLYCKECHNEILTQGRTREEWHECPVCRKMIYGRAGKKLMGVVNQRYLE</sequence>
<name>A0A3E4TQA6_9FIRM</name>
<accession>A0A3E4TQA6</accession>
<comment type="caution">
    <text evidence="1">The sequence shown here is derived from an EMBL/GenBank/DDBJ whole genome shotgun (WGS) entry which is preliminary data.</text>
</comment>
<dbReference type="EMBL" id="QSSQ01000066">
    <property type="protein sequence ID" value="RGL92797.1"/>
    <property type="molecule type" value="Genomic_DNA"/>
</dbReference>
<proteinExistence type="predicted"/>
<reference evidence="1 2" key="1">
    <citation type="submission" date="2018-08" db="EMBL/GenBank/DDBJ databases">
        <title>A genome reference for cultivated species of the human gut microbiota.</title>
        <authorList>
            <person name="Zou Y."/>
            <person name="Xue W."/>
            <person name="Luo G."/>
        </authorList>
    </citation>
    <scope>NUCLEOTIDE SEQUENCE [LARGE SCALE GENOMIC DNA]</scope>
    <source>
        <strain evidence="1 2">TF05-11AC</strain>
    </source>
</reference>
<organism evidence="1 2">
    <name type="scientific">Hungatella hathewayi</name>
    <dbReference type="NCBI Taxonomy" id="154046"/>
    <lineage>
        <taxon>Bacteria</taxon>
        <taxon>Bacillati</taxon>
        <taxon>Bacillota</taxon>
        <taxon>Clostridia</taxon>
        <taxon>Lachnospirales</taxon>
        <taxon>Lachnospiraceae</taxon>
        <taxon>Hungatella</taxon>
    </lineage>
</organism>
<evidence type="ECO:0000313" key="1">
    <source>
        <dbReference type="EMBL" id="RGL92797.1"/>
    </source>
</evidence>
<dbReference type="Proteomes" id="UP000261257">
    <property type="component" value="Unassembled WGS sequence"/>
</dbReference>
<evidence type="ECO:0000313" key="2">
    <source>
        <dbReference type="Proteomes" id="UP000261257"/>
    </source>
</evidence>
<protein>
    <submittedName>
        <fullName evidence="1">Uncharacterized protein</fullName>
    </submittedName>
</protein>
<gene>
    <name evidence="1" type="ORF">DXC39_31900</name>
</gene>
<dbReference type="AlphaFoldDB" id="A0A3E4TQA6"/>